<name>A0ABT2HVW6_9MICO</name>
<dbReference type="RefSeq" id="WP_260103894.1">
    <property type="nucleotide sequence ID" value="NZ_JALXSQ010000007.1"/>
</dbReference>
<dbReference type="EMBL" id="JALXSQ010000007">
    <property type="protein sequence ID" value="MCT2042301.1"/>
    <property type="molecule type" value="Genomic_DNA"/>
</dbReference>
<protein>
    <submittedName>
        <fullName evidence="1">Uncharacterized protein</fullName>
    </submittedName>
</protein>
<evidence type="ECO:0000313" key="2">
    <source>
        <dbReference type="Proteomes" id="UP001525379"/>
    </source>
</evidence>
<evidence type="ECO:0000313" key="1">
    <source>
        <dbReference type="EMBL" id="MCT2042301.1"/>
    </source>
</evidence>
<dbReference type="Proteomes" id="UP001525379">
    <property type="component" value="Unassembled WGS sequence"/>
</dbReference>
<proteinExistence type="predicted"/>
<keyword evidence="2" id="KW-1185">Reference proteome</keyword>
<accession>A0ABT2HVW6</accession>
<sequence>MTMTTMPTLADLLRVCADRVPNPVVIHPESLRMLPLPAGVPCSLSHAGAMARSATVLPIHPCPST</sequence>
<comment type="caution">
    <text evidence="1">The sequence shown here is derived from an EMBL/GenBank/DDBJ whole genome shotgun (WGS) entry which is preliminary data.</text>
</comment>
<organism evidence="1 2">
    <name type="scientific">Pseudoclavibacter albus</name>
    <dbReference type="NCBI Taxonomy" id="272241"/>
    <lineage>
        <taxon>Bacteria</taxon>
        <taxon>Bacillati</taxon>
        <taxon>Actinomycetota</taxon>
        <taxon>Actinomycetes</taxon>
        <taxon>Micrococcales</taxon>
        <taxon>Microbacteriaceae</taxon>
        <taxon>Pseudoclavibacter</taxon>
    </lineage>
</organism>
<reference evidence="1 2" key="1">
    <citation type="submission" date="2022-04" db="EMBL/GenBank/DDBJ databases">
        <title>Human microbiome associated bacterial genomes.</title>
        <authorList>
            <person name="Sandstrom S."/>
            <person name="Salamzade R."/>
            <person name="Kalan L.R."/>
        </authorList>
    </citation>
    <scope>NUCLEOTIDE SEQUENCE [LARGE SCALE GENOMIC DNA]</scope>
    <source>
        <strain evidence="2">p3-SID1799</strain>
    </source>
</reference>
<gene>
    <name evidence="1" type="ORF">M3D15_02950</name>
</gene>